<feature type="chain" id="PRO_5003215274" description="DUF803 domain membrane protein" evidence="7">
    <location>
        <begin position="36"/>
        <end position="504"/>
    </location>
</feature>
<keyword evidence="2 6" id="KW-0812">Transmembrane</keyword>
<feature type="transmembrane region" description="Helical" evidence="6">
    <location>
        <begin position="165"/>
        <end position="185"/>
    </location>
</feature>
<evidence type="ECO:0000256" key="2">
    <source>
        <dbReference type="ARBA" id="ARBA00022692"/>
    </source>
</evidence>
<feature type="transmembrane region" description="Helical" evidence="6">
    <location>
        <begin position="112"/>
        <end position="131"/>
    </location>
</feature>
<accession>E7A1N7</accession>
<evidence type="ECO:0000256" key="4">
    <source>
        <dbReference type="ARBA" id="ARBA00023136"/>
    </source>
</evidence>
<evidence type="ECO:0000256" key="7">
    <source>
        <dbReference type="SAM" id="SignalP"/>
    </source>
</evidence>
<comment type="subcellular location">
    <subcellularLocation>
        <location evidence="1">Membrane</location>
        <topology evidence="1">Multi-pass membrane protein</topology>
    </subcellularLocation>
</comment>
<reference evidence="8 9" key="1">
    <citation type="journal article" date="2010" name="Science">
        <title>Pathogenicity determinants in smut fungi revealed by genome comparison.</title>
        <authorList>
            <person name="Schirawski J."/>
            <person name="Mannhaupt G."/>
            <person name="Muench K."/>
            <person name="Brefort T."/>
            <person name="Schipper K."/>
            <person name="Doehlemann G."/>
            <person name="Di Stasio M."/>
            <person name="Roessel N."/>
            <person name="Mendoza-Mendoza A."/>
            <person name="Pester D."/>
            <person name="Mueller O."/>
            <person name="Winterberg B."/>
            <person name="Meyer E."/>
            <person name="Ghareeb H."/>
            <person name="Wollenberg T."/>
            <person name="Muensterkoetter M."/>
            <person name="Wong P."/>
            <person name="Walter M."/>
            <person name="Stukenbrock E."/>
            <person name="Gueldener U."/>
            <person name="Kahmann R."/>
        </authorList>
    </citation>
    <scope>NUCLEOTIDE SEQUENCE [LARGE SCALE GENOMIC DNA]</scope>
    <source>
        <strain evidence="9">SRZ2</strain>
    </source>
</reference>
<name>E7A1N7_SPORE</name>
<proteinExistence type="predicted"/>
<evidence type="ECO:0000313" key="8">
    <source>
        <dbReference type="EMBL" id="CBQ73394.1"/>
    </source>
</evidence>
<dbReference type="GO" id="GO:0015095">
    <property type="term" value="F:magnesium ion transmembrane transporter activity"/>
    <property type="evidence" value="ECO:0007669"/>
    <property type="project" value="InterPro"/>
</dbReference>
<feature type="compositionally biased region" description="Polar residues" evidence="5">
    <location>
        <begin position="391"/>
        <end position="406"/>
    </location>
</feature>
<feature type="transmembrane region" description="Helical" evidence="6">
    <location>
        <begin position="328"/>
        <end position="349"/>
    </location>
</feature>
<evidence type="ECO:0008006" key="10">
    <source>
        <dbReference type="Google" id="ProtNLM"/>
    </source>
</evidence>
<feature type="region of interest" description="Disordered" evidence="5">
    <location>
        <begin position="391"/>
        <end position="416"/>
    </location>
</feature>
<evidence type="ECO:0000256" key="5">
    <source>
        <dbReference type="SAM" id="MobiDB-lite"/>
    </source>
</evidence>
<feature type="transmembrane region" description="Helical" evidence="6">
    <location>
        <begin position="233"/>
        <end position="250"/>
    </location>
</feature>
<feature type="compositionally biased region" description="Polar residues" evidence="5">
    <location>
        <begin position="493"/>
        <end position="504"/>
    </location>
</feature>
<evidence type="ECO:0000256" key="3">
    <source>
        <dbReference type="ARBA" id="ARBA00022989"/>
    </source>
</evidence>
<keyword evidence="3 6" id="KW-1133">Transmembrane helix</keyword>
<dbReference type="InterPro" id="IPR037185">
    <property type="entry name" value="EmrE-like"/>
</dbReference>
<feature type="transmembrane region" description="Helical" evidence="6">
    <location>
        <begin position="66"/>
        <end position="86"/>
    </location>
</feature>
<feature type="signal peptide" evidence="7">
    <location>
        <begin position="1"/>
        <end position="35"/>
    </location>
</feature>
<keyword evidence="4 6" id="KW-0472">Membrane</keyword>
<feature type="transmembrane region" description="Helical" evidence="6">
    <location>
        <begin position="137"/>
        <end position="158"/>
    </location>
</feature>
<dbReference type="PANTHER" id="PTHR12570:SF85">
    <property type="entry name" value="DUF803 DOMAIN MEMBRANE PROTEIN (AFU_ORTHOLOGUE AFUA_1G15880)"/>
    <property type="match status" value="1"/>
</dbReference>
<keyword evidence="9" id="KW-1185">Reference proteome</keyword>
<dbReference type="SUPFAM" id="SSF103481">
    <property type="entry name" value="Multidrug resistance efflux transporter EmrE"/>
    <property type="match status" value="1"/>
</dbReference>
<dbReference type="AlphaFoldDB" id="E7A1N7"/>
<evidence type="ECO:0000313" key="9">
    <source>
        <dbReference type="Proteomes" id="UP000008867"/>
    </source>
</evidence>
<dbReference type="VEuPathDB" id="FungiDB:sr14053"/>
<dbReference type="GO" id="GO:0016020">
    <property type="term" value="C:membrane"/>
    <property type="evidence" value="ECO:0007669"/>
    <property type="project" value="UniProtKB-SubCell"/>
</dbReference>
<sequence length="504" mass="54830">MSSNTSLASALPALRLRLLRFATVVMLLWTLAAHAAPSPIDRPGYLPPEQQTPAESVQSSLTQQKWIGLTLAISSSLAIGTSFIITKKGLMDAADKHNGMASEGHTYLQNPIWWAGMATMIVGEVANFAAYTFAPPILVTPLGALSVLIGAILASFILKEELGRLGKVGCTLCLVGTVIIVVNAPEDKEIQTIDEMLNYALQPGFLFYCTFVLAFSLFMIFRMVPKYGRKTPLVYISICSLVGSISVMSVKGLGVALKLTFAGSNQFTHPSTYCFAIVVVVCILTQMNYFNKALDQFSTNVVNPIYYVFFTTSTILASVLLFQGFNTSTAPAVSLLGGFIVIFTGVYLLNLNRIIDPVTQQPRMSLVTGEGTTRLSEQHERLLDQQRAMSSFSNGRTSLSGPSGRSATVFGHGRRSSAGSSVLFNAYEDEEALGMTRLDEDEYEDDLRDTSPMIRQGKTRSTRAHEANGHGHGPSSAETTARAQRQLKRQSLIDDSTPNYENGR</sequence>
<evidence type="ECO:0000256" key="6">
    <source>
        <dbReference type="SAM" id="Phobius"/>
    </source>
</evidence>
<feature type="transmembrane region" description="Helical" evidence="6">
    <location>
        <begin position="270"/>
        <end position="289"/>
    </location>
</feature>
<dbReference type="Proteomes" id="UP000008867">
    <property type="component" value="Chromosome 7"/>
</dbReference>
<keyword evidence="7" id="KW-0732">Signal</keyword>
<feature type="transmembrane region" description="Helical" evidence="6">
    <location>
        <begin position="301"/>
        <end position="322"/>
    </location>
</feature>
<dbReference type="HOGENOM" id="CLU_012349_0_2_1"/>
<dbReference type="Pfam" id="PF05653">
    <property type="entry name" value="Mg_trans_NIPA"/>
    <property type="match status" value="1"/>
</dbReference>
<dbReference type="OrthoDB" id="6428174at2759"/>
<feature type="transmembrane region" description="Helical" evidence="6">
    <location>
        <begin position="205"/>
        <end position="221"/>
    </location>
</feature>
<gene>
    <name evidence="8" type="ORF">sr14053</name>
</gene>
<dbReference type="InterPro" id="IPR008521">
    <property type="entry name" value="Mg_trans_NIPA"/>
</dbReference>
<dbReference type="EMBL" id="FQ311472">
    <property type="protein sequence ID" value="CBQ73394.1"/>
    <property type="molecule type" value="Genomic_DNA"/>
</dbReference>
<evidence type="ECO:0000256" key="1">
    <source>
        <dbReference type="ARBA" id="ARBA00004141"/>
    </source>
</evidence>
<organism evidence="8 9">
    <name type="scientific">Sporisorium reilianum (strain SRZ2)</name>
    <name type="common">Maize head smut fungus</name>
    <dbReference type="NCBI Taxonomy" id="999809"/>
    <lineage>
        <taxon>Eukaryota</taxon>
        <taxon>Fungi</taxon>
        <taxon>Dikarya</taxon>
        <taxon>Basidiomycota</taxon>
        <taxon>Ustilaginomycotina</taxon>
        <taxon>Ustilaginomycetes</taxon>
        <taxon>Ustilaginales</taxon>
        <taxon>Ustilaginaceae</taxon>
        <taxon>Sporisorium</taxon>
    </lineage>
</organism>
<dbReference type="eggNOG" id="KOG2922">
    <property type="taxonomic scope" value="Eukaryota"/>
</dbReference>
<feature type="region of interest" description="Disordered" evidence="5">
    <location>
        <begin position="435"/>
        <end position="504"/>
    </location>
</feature>
<protein>
    <recommendedName>
        <fullName evidence="10">DUF803 domain membrane protein</fullName>
    </recommendedName>
</protein>
<dbReference type="PANTHER" id="PTHR12570">
    <property type="match status" value="1"/>
</dbReference>